<name>V4RIQ7_CITCL</name>
<sequence>MSSDKYDAFLIRFNGTNYSAWAFHFKIFVKGKDLWGHVDGRKPALDKDIDQDGHAKWEVKDAQIMAWILGSVESNFILNLRPFKTAAGMWNHLKKLYNQTNTA</sequence>
<dbReference type="AlphaFoldDB" id="V4RIQ7"/>
<dbReference type="EMBL" id="KI537036">
    <property type="protein sequence ID" value="ESR33923.1"/>
    <property type="molecule type" value="Genomic_DNA"/>
</dbReference>
<evidence type="ECO:0000313" key="2">
    <source>
        <dbReference type="Proteomes" id="UP000030687"/>
    </source>
</evidence>
<dbReference type="InParanoid" id="V4RIQ7"/>
<gene>
    <name evidence="1" type="ORF">CICLE_v10006991mg</name>
</gene>
<dbReference type="PANTHER" id="PTHR37610:SF77">
    <property type="entry name" value="INTEGRASE CATALYTIC DOMAIN-CONTAINING PROTEIN"/>
    <property type="match status" value="1"/>
</dbReference>
<keyword evidence="2" id="KW-1185">Reference proteome</keyword>
<dbReference type="Proteomes" id="UP000030687">
    <property type="component" value="Unassembled WGS sequence"/>
</dbReference>
<protein>
    <submittedName>
        <fullName evidence="1">Uncharacterized protein</fullName>
    </submittedName>
</protein>
<dbReference type="PANTHER" id="PTHR37610">
    <property type="entry name" value="CCHC-TYPE DOMAIN-CONTAINING PROTEIN"/>
    <property type="match status" value="1"/>
</dbReference>
<proteinExistence type="predicted"/>
<feature type="non-terminal residue" evidence="1">
    <location>
        <position position="103"/>
    </location>
</feature>
<reference evidence="1 2" key="1">
    <citation type="submission" date="2013-10" db="EMBL/GenBank/DDBJ databases">
        <authorList>
            <consortium name="International Citrus Genome Consortium"/>
            <person name="Jenkins J."/>
            <person name="Schmutz J."/>
            <person name="Prochnik S."/>
            <person name="Rokhsar D."/>
            <person name="Gmitter F."/>
            <person name="Ollitrault P."/>
            <person name="Machado M."/>
            <person name="Talon M."/>
            <person name="Wincker P."/>
            <person name="Jaillon O."/>
            <person name="Morgante M."/>
        </authorList>
    </citation>
    <scope>NUCLEOTIDE SEQUENCE</scope>
    <source>
        <strain evidence="2">cv. Clemenules</strain>
    </source>
</reference>
<evidence type="ECO:0000313" key="1">
    <source>
        <dbReference type="EMBL" id="ESR33923.1"/>
    </source>
</evidence>
<dbReference type="OMA" id="QHAKWEV"/>
<dbReference type="KEGG" id="cic:CICLE_v10006991mg"/>
<accession>V4RIQ7</accession>
<organism evidence="1 2">
    <name type="scientific">Citrus clementina</name>
    <name type="common">Clementine</name>
    <name type="synonym">Citrus deliciosa x Citrus sinensis</name>
    <dbReference type="NCBI Taxonomy" id="85681"/>
    <lineage>
        <taxon>Eukaryota</taxon>
        <taxon>Viridiplantae</taxon>
        <taxon>Streptophyta</taxon>
        <taxon>Embryophyta</taxon>
        <taxon>Tracheophyta</taxon>
        <taxon>Spermatophyta</taxon>
        <taxon>Magnoliopsida</taxon>
        <taxon>eudicotyledons</taxon>
        <taxon>Gunneridae</taxon>
        <taxon>Pentapetalae</taxon>
        <taxon>rosids</taxon>
        <taxon>malvids</taxon>
        <taxon>Sapindales</taxon>
        <taxon>Rutaceae</taxon>
        <taxon>Aurantioideae</taxon>
        <taxon>Citrus</taxon>
    </lineage>
</organism>
<dbReference type="Pfam" id="PF14223">
    <property type="entry name" value="Retrotran_gag_2"/>
    <property type="match status" value="1"/>
</dbReference>
<dbReference type="Gramene" id="ESR33923">
    <property type="protein sequence ID" value="ESR33923"/>
    <property type="gene ID" value="CICLE_v10006991mg"/>
</dbReference>